<keyword evidence="2" id="KW-1185">Reference proteome</keyword>
<organism evidence="1 2">
    <name type="scientific">Amnibacterium endophyticum</name>
    <dbReference type="NCBI Taxonomy" id="2109337"/>
    <lineage>
        <taxon>Bacteria</taxon>
        <taxon>Bacillati</taxon>
        <taxon>Actinomycetota</taxon>
        <taxon>Actinomycetes</taxon>
        <taxon>Micrococcales</taxon>
        <taxon>Microbacteriaceae</taxon>
        <taxon>Amnibacterium</taxon>
    </lineage>
</organism>
<comment type="caution">
    <text evidence="1">The sequence shown here is derived from an EMBL/GenBank/DDBJ whole genome shotgun (WGS) entry which is preliminary data.</text>
</comment>
<protein>
    <submittedName>
        <fullName evidence="1">Aldose 1-epimerase family protein</fullName>
    </submittedName>
</protein>
<dbReference type="Gene3D" id="2.70.98.10">
    <property type="match status" value="1"/>
</dbReference>
<dbReference type="InterPro" id="IPR014718">
    <property type="entry name" value="GH-type_carb-bd"/>
</dbReference>
<sequence length="300" mass="32194">MSGLPLSGAQVALRHGDYAADVATVGASLRRLASGGRDLVVPFAEDEVRPLYRGVVLVPWPNRVVDGRYAFDGEQQQLALTEPERGHALHGLGCWTDYRVVDRHHDRVLLEAEVPAQAGYPHRLRIQVEYVLDDDGLATRITATNTGPSAAPYGTSAHPYLVAGPGRVDDWTLGLRAGRVLEVDPERLIPQGLADVAGGPFDFAEPRTIGDRFVDHAFTGLDGVVTLTAADGRGVRMTWDPAVAPWVQVHTGDRPEPDWNRAGLAVEPMTCPPDAFNSGTDLVVLEPGAAHTAGWTIAAV</sequence>
<dbReference type="SUPFAM" id="SSF74650">
    <property type="entry name" value="Galactose mutarotase-like"/>
    <property type="match status" value="1"/>
</dbReference>
<dbReference type="InterPro" id="IPR011013">
    <property type="entry name" value="Gal_mutarotase_sf_dom"/>
</dbReference>
<dbReference type="Proteomes" id="UP001597347">
    <property type="component" value="Unassembled WGS sequence"/>
</dbReference>
<dbReference type="Pfam" id="PF01263">
    <property type="entry name" value="Aldose_epim"/>
    <property type="match status" value="1"/>
</dbReference>
<name>A0ABW4LHU0_9MICO</name>
<evidence type="ECO:0000313" key="1">
    <source>
        <dbReference type="EMBL" id="MFD1721589.1"/>
    </source>
</evidence>
<dbReference type="RefSeq" id="WP_377933961.1">
    <property type="nucleotide sequence ID" value="NZ_JBHUEA010000011.1"/>
</dbReference>
<dbReference type="EMBL" id="JBHUEA010000011">
    <property type="protein sequence ID" value="MFD1721589.1"/>
    <property type="molecule type" value="Genomic_DNA"/>
</dbReference>
<dbReference type="CDD" id="cd09022">
    <property type="entry name" value="Aldose_epim_Ec_YihR"/>
    <property type="match status" value="1"/>
</dbReference>
<dbReference type="InterPro" id="IPR037480">
    <property type="entry name" value="YihR-like"/>
</dbReference>
<dbReference type="InterPro" id="IPR008183">
    <property type="entry name" value="Aldose_1/G6P_1-epimerase"/>
</dbReference>
<dbReference type="PANTHER" id="PTHR10091">
    <property type="entry name" value="ALDOSE-1-EPIMERASE"/>
    <property type="match status" value="1"/>
</dbReference>
<accession>A0ABW4LHU0</accession>
<gene>
    <name evidence="1" type="ORF">ACFSBI_08510</name>
</gene>
<reference evidence="2" key="1">
    <citation type="journal article" date="2019" name="Int. J. Syst. Evol. Microbiol.">
        <title>The Global Catalogue of Microorganisms (GCM) 10K type strain sequencing project: providing services to taxonomists for standard genome sequencing and annotation.</title>
        <authorList>
            <consortium name="The Broad Institute Genomics Platform"/>
            <consortium name="The Broad Institute Genome Sequencing Center for Infectious Disease"/>
            <person name="Wu L."/>
            <person name="Ma J."/>
        </authorList>
    </citation>
    <scope>NUCLEOTIDE SEQUENCE [LARGE SCALE GENOMIC DNA]</scope>
    <source>
        <strain evidence="2">CGMCC 1.12471</strain>
    </source>
</reference>
<evidence type="ECO:0000313" key="2">
    <source>
        <dbReference type="Proteomes" id="UP001597347"/>
    </source>
</evidence>
<proteinExistence type="predicted"/>
<dbReference type="PANTHER" id="PTHR10091:SF0">
    <property type="entry name" value="GALACTOSE MUTAROTASE"/>
    <property type="match status" value="1"/>
</dbReference>